<protein>
    <submittedName>
        <fullName evidence="1">Phage minor tail protein</fullName>
    </submittedName>
</protein>
<dbReference type="InterPro" id="IPR010633">
    <property type="entry name" value="Phage_lambda_GpZ"/>
</dbReference>
<dbReference type="Pfam" id="PF06763">
    <property type="entry name" value="Minor_tail_Z"/>
    <property type="match status" value="1"/>
</dbReference>
<accession>A0A376MXM1</accession>
<gene>
    <name evidence="1" type="ORF">NCTC11112_05280</name>
</gene>
<dbReference type="AlphaFoldDB" id="A0A376MXM1"/>
<evidence type="ECO:0000313" key="1">
    <source>
        <dbReference type="EMBL" id="STG54685.1"/>
    </source>
</evidence>
<organism evidence="1 2">
    <name type="scientific">Escherichia coli</name>
    <dbReference type="NCBI Taxonomy" id="562"/>
    <lineage>
        <taxon>Bacteria</taxon>
        <taxon>Pseudomonadati</taxon>
        <taxon>Pseudomonadota</taxon>
        <taxon>Gammaproteobacteria</taxon>
        <taxon>Enterobacterales</taxon>
        <taxon>Enterobacteriaceae</taxon>
        <taxon>Escherichia</taxon>
    </lineage>
</organism>
<reference evidence="1 2" key="1">
    <citation type="submission" date="2018-06" db="EMBL/GenBank/DDBJ databases">
        <authorList>
            <consortium name="Pathogen Informatics"/>
            <person name="Doyle S."/>
        </authorList>
    </citation>
    <scope>NUCLEOTIDE SEQUENCE [LARGE SCALE GENOMIC DNA]</scope>
    <source>
        <strain evidence="1 2">NCTC11112</strain>
    </source>
</reference>
<evidence type="ECO:0000313" key="2">
    <source>
        <dbReference type="Proteomes" id="UP000254817"/>
    </source>
</evidence>
<proteinExistence type="predicted"/>
<dbReference type="PIRSF" id="PIRSF004395">
    <property type="entry name" value="Tail_Z"/>
    <property type="match status" value="1"/>
</dbReference>
<dbReference type="EMBL" id="UGAW01000001">
    <property type="protein sequence ID" value="STG54685.1"/>
    <property type="molecule type" value="Genomic_DNA"/>
</dbReference>
<name>A0A376MXM1_ECOLX</name>
<sequence>MAIQGLEQAVKTSAVSAETAVPGAAAMAINRVATTAINQSSSQVARETRVPRKLVKERSRLKRATVRNPNAKIIVNRGDLPVIKLGSGCWTSPEQHTQSRQHRYQRAFIQRLNNGRGMLCNVCQKPGMRRAMTIREGKSVIVFPIQVVKIPLSAPLKQAFDENVNRIRRERLPKELSYALKQQLRIVIKR</sequence>
<dbReference type="Proteomes" id="UP000254817">
    <property type="component" value="Unassembled WGS sequence"/>
</dbReference>